<protein>
    <submittedName>
        <fullName evidence="1">Uncharacterized protein</fullName>
    </submittedName>
</protein>
<organism evidence="1 2">
    <name type="scientific">Sphingobium indicum BiD32</name>
    <dbReference type="NCBI Taxonomy" id="1301087"/>
    <lineage>
        <taxon>Bacteria</taxon>
        <taxon>Pseudomonadati</taxon>
        <taxon>Pseudomonadota</taxon>
        <taxon>Alphaproteobacteria</taxon>
        <taxon>Sphingomonadales</taxon>
        <taxon>Sphingomonadaceae</taxon>
        <taxon>Sphingobium</taxon>
    </lineage>
</organism>
<evidence type="ECO:0000313" key="1">
    <source>
        <dbReference type="EMBL" id="CCW16993.1"/>
    </source>
</evidence>
<dbReference type="RefSeq" id="WP_006952722.1">
    <property type="nucleotide sequence ID" value="NZ_CAVK010000061.1"/>
</dbReference>
<dbReference type="EMBL" id="CAVK010000061">
    <property type="protein sequence ID" value="CCW16993.1"/>
    <property type="molecule type" value="Genomic_DNA"/>
</dbReference>
<proteinExistence type="predicted"/>
<name>N1MNC7_9SPHN</name>
<gene>
    <name evidence="1" type="ORF">EBBID32_13320</name>
</gene>
<dbReference type="AlphaFoldDB" id="N1MNC7"/>
<comment type="caution">
    <text evidence="1">The sequence shown here is derived from an EMBL/GenBank/DDBJ whole genome shotgun (WGS) entry which is preliminary data.</text>
</comment>
<accession>N1MNC7</accession>
<evidence type="ECO:0000313" key="2">
    <source>
        <dbReference type="Proteomes" id="UP000013201"/>
    </source>
</evidence>
<keyword evidence="2" id="KW-1185">Reference proteome</keyword>
<reference evidence="1 2" key="1">
    <citation type="submission" date="2013-03" db="EMBL/GenBank/DDBJ databases">
        <authorList>
            <person name="Le V."/>
        </authorList>
    </citation>
    <scope>NUCLEOTIDE SEQUENCE [LARGE SCALE GENOMIC DNA]</scope>
    <source>
        <strain evidence="1 2">BiD32</strain>
    </source>
</reference>
<dbReference type="Proteomes" id="UP000013201">
    <property type="component" value="Unassembled WGS sequence"/>
</dbReference>
<reference evidence="2" key="2">
    <citation type="submission" date="2013-04" db="EMBL/GenBank/DDBJ databases">
        <title>Bisphenol A degrading Sphingobium sp. strain BiD32.</title>
        <authorList>
            <person name="Nielsen J.L."/>
            <person name="Zhou N.A."/>
            <person name="Kjeldal H."/>
        </authorList>
    </citation>
    <scope>NUCLEOTIDE SEQUENCE [LARGE SCALE GENOMIC DNA]</scope>
    <source>
        <strain evidence="2">BiD32</strain>
    </source>
</reference>
<sequence>MLQTSLIADPDAGPLDMPGVVELLAQSSSRPRYAYMVLDLIAKIAGADGSAGPLVFHDGHAIPIREWLCDALSPMAGSFPRRLALVARVREEMTNAGSLPADPRAADREIDSEVRARVRASGKTNVSRAVSDLVRAGMLHRHYQGYRVDHHNRGGQRQAVYTLSPIVRKLFQAGRPLTVPVKLPQQGALAFG</sequence>